<reference evidence="1 2" key="1">
    <citation type="submission" date="2024-03" db="EMBL/GenBank/DDBJ databases">
        <title>Human intestinal bacterial collection.</title>
        <authorList>
            <person name="Pauvert C."/>
            <person name="Hitch T.C.A."/>
            <person name="Clavel T."/>
        </authorList>
    </citation>
    <scope>NUCLEOTIDE SEQUENCE [LARGE SCALE GENOMIC DNA]</scope>
    <source>
        <strain evidence="1 2">CLA-AA-H192</strain>
    </source>
</reference>
<dbReference type="EMBL" id="JBBMFF010000261">
    <property type="protein sequence ID" value="MEQ2512159.1"/>
    <property type="molecule type" value="Genomic_DNA"/>
</dbReference>
<sequence length="537" mass="61504">MEEDMDEFFLNDPLNLKGQIQYIATFMKEANAATALDTILGFLTQLFSHLDRCYTESETETEKLIRAIQKTLSGNPPSQRLRELAADIAEGRLDEYLREMLRPIVAEICQVRHSQVLWDSLLLKASPLFFEKAELQRLQELTIYSSSEKCCEFLLLLIKHGFSTLENIPELAAKRIYDEAQTYDFDQPARFRLLKVAADYGNRQAALEYGNYMNRTRADGVVPPQDAAEAFHYTLMALPLPSAMWNLAYQLESLQLSAEQFELLCSTLRINEKLKNSEFVPYLYELDSVACMAASDKKRIFYNYAYKIYFYLAYSGFSKGFNSLSKLLSQPQFEFKMLQGTEYLDKFSLADHYLRKAVMGGCVAAMQSAGIQNYKQLTVKENRVTTDLQYTEQLLQTASYYGMNRSLSVLGDFYLDCLPKRDVGKAIGCYREALKIKKDGGIYYRLGLLSSSQSEKTNYFKCAMDAGNANAAYQYVLCELGCSPSSKNRGQLRWAIDVLSQYIPQMSQEIQEQAKYYERELRDLLQRETEQAAAPDL</sequence>
<proteinExistence type="predicted"/>
<gene>
    <name evidence="1" type="ORF">WMO66_13060</name>
</gene>
<name>A0ABV1GAJ2_9FIRM</name>
<keyword evidence="2" id="KW-1185">Reference proteome</keyword>
<evidence type="ECO:0008006" key="3">
    <source>
        <dbReference type="Google" id="ProtNLM"/>
    </source>
</evidence>
<dbReference type="RefSeq" id="WP_349136847.1">
    <property type="nucleotide sequence ID" value="NZ_JBBMFF010000261.1"/>
</dbReference>
<protein>
    <recommendedName>
        <fullName evidence="3">Sel1 repeat family protein</fullName>
    </recommendedName>
</protein>
<evidence type="ECO:0000313" key="2">
    <source>
        <dbReference type="Proteomes" id="UP001491552"/>
    </source>
</evidence>
<comment type="caution">
    <text evidence="1">The sequence shown here is derived from an EMBL/GenBank/DDBJ whole genome shotgun (WGS) entry which is preliminary data.</text>
</comment>
<organism evidence="1 2">
    <name type="scientific">Faecousia intestinalis</name>
    <dbReference type="NCBI Taxonomy" id="3133167"/>
    <lineage>
        <taxon>Bacteria</taxon>
        <taxon>Bacillati</taxon>
        <taxon>Bacillota</taxon>
        <taxon>Clostridia</taxon>
        <taxon>Eubacteriales</taxon>
        <taxon>Oscillospiraceae</taxon>
        <taxon>Faecousia</taxon>
    </lineage>
</organism>
<dbReference type="Proteomes" id="UP001491552">
    <property type="component" value="Unassembled WGS sequence"/>
</dbReference>
<accession>A0ABV1GAJ2</accession>
<evidence type="ECO:0000313" key="1">
    <source>
        <dbReference type="EMBL" id="MEQ2512159.1"/>
    </source>
</evidence>